<dbReference type="KEGG" id="parl:PEC302110_25280"/>
<dbReference type="EMBL" id="AP028908">
    <property type="protein sequence ID" value="BES85431.1"/>
    <property type="molecule type" value="Genomic_DNA"/>
</dbReference>
<protein>
    <recommendedName>
        <fullName evidence="3">Condesin subunit F</fullName>
    </recommendedName>
</protein>
<dbReference type="Gene3D" id="1.20.58.590">
    <property type="entry name" value="Chromosome partition protein MukF, middle domain"/>
    <property type="match status" value="1"/>
</dbReference>
<accession>A0AAN0KB89</accession>
<evidence type="ECO:0000313" key="2">
    <source>
        <dbReference type="Proteomes" id="UP001377830"/>
    </source>
</evidence>
<dbReference type="Proteomes" id="UP001377830">
    <property type="component" value="Chromosome"/>
</dbReference>
<organism evidence="1 2">
    <name type="scientific">Pectobacterium araliae</name>
    <dbReference type="NCBI Taxonomy" id="3073862"/>
    <lineage>
        <taxon>Bacteria</taxon>
        <taxon>Pseudomonadati</taxon>
        <taxon>Pseudomonadota</taxon>
        <taxon>Gammaproteobacteria</taxon>
        <taxon>Enterobacterales</taxon>
        <taxon>Pectobacteriaceae</taxon>
        <taxon>Pectobacterium</taxon>
    </lineage>
</organism>
<keyword evidence="2" id="KW-1185">Reference proteome</keyword>
<sequence length="470" mass="53603">MSFIMDNVTPTPQQFTSPLNRILLKISKYQPNLHLTTNEFSYLAAMAMWGMEEAGVESDSEHHFVQSGYDETTCHNIIRYVDERINEDLNTSDVRVNNFLKRALEQGLLSLAGISVADFGGTYRLTQLAYDLLKPFQQSDESEDKETLSQRYLRIDQELSSLNAISDGNKIPDSEWLMKVALFLPSLQDLLTGVFKNQEFLISKFHSMRSEMQTGIDVSLETEIQQLLETIRTLAGQINDLRKLVMNRADAVLMQLEILQNTVVQKGGTQRLKNALSSLFSSLTDIREFANYSLRDLSGFFNTVLDRIRIRIALDPNANLGYLIDRTIELFGQSSWSLALPSAVKLMQLREWDTPPPPADNALFLDDNDDEELVREMPAFQLESFAREFVEKALSDNKPVSNVSIIRSILSKFSFNETDRFRLVQCTIKEIMKQSNNIQDDVFPEWVLMDGAASYEIEEQWIISQGGLDD</sequence>
<reference evidence="2" key="1">
    <citation type="journal article" date="2024" name="Int. J. Syst. Evol. Microbiol.">
        <title>Pectobacterium araliae sp. nov., a pathogen causing bacterial soft rot of Japanese angelica tree in Japan.</title>
        <authorList>
            <person name="Sawada H."/>
            <person name="Someya N."/>
            <person name="Morohoshi T."/>
            <person name="Ono M."/>
            <person name="Satou M."/>
        </authorList>
    </citation>
    <scope>NUCLEOTIDE SEQUENCE [LARGE SCALE GENOMIC DNA]</scope>
    <source>
        <strain evidence="2">MAFF 302110</strain>
    </source>
</reference>
<evidence type="ECO:0000313" key="1">
    <source>
        <dbReference type="EMBL" id="BES85431.1"/>
    </source>
</evidence>
<name>A0AAN0KB89_9GAMM</name>
<dbReference type="InterPro" id="IPR033441">
    <property type="entry name" value="MukF_C"/>
</dbReference>
<dbReference type="InterPro" id="IPR036141">
    <property type="entry name" value="MukF_M_sp"/>
</dbReference>
<dbReference type="AlphaFoldDB" id="A0AAN0KB89"/>
<gene>
    <name evidence="1" type="ORF">PEC302110_25280</name>
</gene>
<proteinExistence type="predicted"/>
<evidence type="ECO:0008006" key="3">
    <source>
        <dbReference type="Google" id="ProtNLM"/>
    </source>
</evidence>
<dbReference type="CDD" id="cd16335">
    <property type="entry name" value="MukF_N"/>
    <property type="match status" value="1"/>
</dbReference>
<dbReference type="CDD" id="cd16337">
    <property type="entry name" value="MukF_C"/>
    <property type="match status" value="1"/>
</dbReference>